<name>A0ACB8MX22_CITSI</name>
<comment type="caution">
    <text evidence="1">The sequence shown here is derived from an EMBL/GenBank/DDBJ whole genome shotgun (WGS) entry which is preliminary data.</text>
</comment>
<reference evidence="2" key="1">
    <citation type="journal article" date="2023" name="Hortic. Res.">
        <title>A chromosome-level phased genome enabling allele-level studies in sweet orange: a case study on citrus Huanglongbing tolerance.</title>
        <authorList>
            <person name="Wu B."/>
            <person name="Yu Q."/>
            <person name="Deng Z."/>
            <person name="Duan Y."/>
            <person name="Luo F."/>
            <person name="Gmitter F. Jr."/>
        </authorList>
    </citation>
    <scope>NUCLEOTIDE SEQUENCE [LARGE SCALE GENOMIC DNA]</scope>
    <source>
        <strain evidence="2">cv. Valencia</strain>
    </source>
</reference>
<evidence type="ECO:0000313" key="2">
    <source>
        <dbReference type="Proteomes" id="UP000829398"/>
    </source>
</evidence>
<protein>
    <submittedName>
        <fullName evidence="1">Uncharacterized protein</fullName>
    </submittedName>
</protein>
<accession>A0ACB8MX22</accession>
<keyword evidence="2" id="KW-1185">Reference proteome</keyword>
<organism evidence="1 2">
    <name type="scientific">Citrus sinensis</name>
    <name type="common">Sweet orange</name>
    <name type="synonym">Citrus aurantium var. sinensis</name>
    <dbReference type="NCBI Taxonomy" id="2711"/>
    <lineage>
        <taxon>Eukaryota</taxon>
        <taxon>Viridiplantae</taxon>
        <taxon>Streptophyta</taxon>
        <taxon>Embryophyta</taxon>
        <taxon>Tracheophyta</taxon>
        <taxon>Spermatophyta</taxon>
        <taxon>Magnoliopsida</taxon>
        <taxon>eudicotyledons</taxon>
        <taxon>Gunneridae</taxon>
        <taxon>Pentapetalae</taxon>
        <taxon>rosids</taxon>
        <taxon>malvids</taxon>
        <taxon>Sapindales</taxon>
        <taxon>Rutaceae</taxon>
        <taxon>Aurantioideae</taxon>
        <taxon>Citrus</taxon>
    </lineage>
</organism>
<proteinExistence type="predicted"/>
<dbReference type="EMBL" id="CM039171">
    <property type="protein sequence ID" value="KAH9790147.1"/>
    <property type="molecule type" value="Genomic_DNA"/>
</dbReference>
<sequence>MKIVASSKNQNRMSTSAVAACMAPLLRRPLLAGECEIEIDFNVGGDGSAQLLQAAAAVNHAQAIVITLLEEYDKIFGATDDDESYEDDDQDGATLESDAYIDDDLDNASSRSCSEFGGERERERGRRGRVMGGAFLALGMIIG</sequence>
<gene>
    <name evidence="1" type="ORF">KPL71_003305</name>
</gene>
<evidence type="ECO:0000313" key="1">
    <source>
        <dbReference type="EMBL" id="KAH9790147.1"/>
    </source>
</evidence>
<dbReference type="Proteomes" id="UP000829398">
    <property type="component" value="Chromosome 2"/>
</dbReference>